<evidence type="ECO:0000256" key="3">
    <source>
        <dbReference type="ARBA" id="ARBA00022746"/>
    </source>
</evidence>
<gene>
    <name evidence="4" type="ORF">LOD99_4134</name>
</gene>
<reference evidence="4 5" key="1">
    <citation type="journal article" date="2023" name="BMC Biol.">
        <title>The compact genome of the sponge Oopsacas minuta (Hexactinellida) is lacking key metazoan core genes.</title>
        <authorList>
            <person name="Santini S."/>
            <person name="Schenkelaars Q."/>
            <person name="Jourda C."/>
            <person name="Duchesne M."/>
            <person name="Belahbib H."/>
            <person name="Rocher C."/>
            <person name="Selva M."/>
            <person name="Riesgo A."/>
            <person name="Vervoort M."/>
            <person name="Leys S.P."/>
            <person name="Kodjabachian L."/>
            <person name="Le Bivic A."/>
            <person name="Borchiellini C."/>
            <person name="Claverie J.M."/>
            <person name="Renard E."/>
        </authorList>
    </citation>
    <scope>NUCLEOTIDE SEQUENCE [LARGE SCALE GENOMIC DNA]</scope>
    <source>
        <strain evidence="4">SPO-2</strain>
    </source>
</reference>
<sequence>MSSPYDYCLEVVRKRDYEHYLCTLLLPSPQRSAVFALRALNVETASVRDHITQTQIGERKLGFWYDIIRRAYTTDNRILLEHPLALALTLSIREYNLSQSWLLRLINARMRELTIGSFKEMSCLEEYSEDTHGSILFLTLETAGIKSIEIDHAASHLAKAAGIVTCLRAVAPLAGRRGRVGIPISLLNEYKVSQQDVLRRSNLSGLREVAIVMGSIAKLHLEKGISLVSNQTQKYPLIKRVFLCSVVYNSFLNRLERSNFNLFDNRLQSRDGMLLFRFIIKLIKKKL</sequence>
<dbReference type="EMBL" id="JAKMXF010000297">
    <property type="protein sequence ID" value="KAI6652748.1"/>
    <property type="molecule type" value="Genomic_DNA"/>
</dbReference>
<proteinExistence type="predicted"/>
<dbReference type="InterPro" id="IPR008949">
    <property type="entry name" value="Isoprenoid_synthase_dom_sf"/>
</dbReference>
<evidence type="ECO:0000313" key="4">
    <source>
        <dbReference type="EMBL" id="KAI6652748.1"/>
    </source>
</evidence>
<dbReference type="GO" id="GO:0016117">
    <property type="term" value="P:carotenoid biosynthetic process"/>
    <property type="evidence" value="ECO:0007669"/>
    <property type="project" value="UniProtKB-KW"/>
</dbReference>
<dbReference type="Pfam" id="PF00494">
    <property type="entry name" value="SQS_PSY"/>
    <property type="match status" value="1"/>
</dbReference>
<dbReference type="Gene3D" id="1.10.600.10">
    <property type="entry name" value="Farnesyl Diphosphate Synthase"/>
    <property type="match status" value="1"/>
</dbReference>
<dbReference type="EC" id="2.5.1.32" evidence="2"/>
<dbReference type="PANTHER" id="PTHR31480">
    <property type="entry name" value="BIFUNCTIONAL LYCOPENE CYCLASE/PHYTOENE SYNTHASE"/>
    <property type="match status" value="1"/>
</dbReference>
<comment type="catalytic activity">
    <reaction evidence="1">
        <text>2 (2E,6E,10E)-geranylgeranyl diphosphate = 15-cis-phytoene + 2 diphosphate</text>
        <dbReference type="Rhea" id="RHEA:34475"/>
        <dbReference type="ChEBI" id="CHEBI:27787"/>
        <dbReference type="ChEBI" id="CHEBI:33019"/>
        <dbReference type="ChEBI" id="CHEBI:58756"/>
        <dbReference type="EC" id="2.5.1.32"/>
    </reaction>
</comment>
<keyword evidence="3" id="KW-0125">Carotenoid biosynthesis</keyword>
<dbReference type="AlphaFoldDB" id="A0AAV7JVH6"/>
<dbReference type="SUPFAM" id="SSF48576">
    <property type="entry name" value="Terpenoid synthases"/>
    <property type="match status" value="1"/>
</dbReference>
<protein>
    <recommendedName>
        <fullName evidence="2">15-cis-phytoene synthase</fullName>
        <ecNumber evidence="2">2.5.1.32</ecNumber>
    </recommendedName>
</protein>
<keyword evidence="5" id="KW-1185">Reference proteome</keyword>
<accession>A0AAV7JVH6</accession>
<evidence type="ECO:0000313" key="5">
    <source>
        <dbReference type="Proteomes" id="UP001165289"/>
    </source>
</evidence>
<organism evidence="4 5">
    <name type="scientific">Oopsacas minuta</name>
    <dbReference type="NCBI Taxonomy" id="111878"/>
    <lineage>
        <taxon>Eukaryota</taxon>
        <taxon>Metazoa</taxon>
        <taxon>Porifera</taxon>
        <taxon>Hexactinellida</taxon>
        <taxon>Hexasterophora</taxon>
        <taxon>Lyssacinosida</taxon>
        <taxon>Leucopsacidae</taxon>
        <taxon>Oopsacas</taxon>
    </lineage>
</organism>
<dbReference type="Proteomes" id="UP001165289">
    <property type="component" value="Unassembled WGS sequence"/>
</dbReference>
<evidence type="ECO:0000256" key="2">
    <source>
        <dbReference type="ARBA" id="ARBA00012396"/>
    </source>
</evidence>
<evidence type="ECO:0000256" key="1">
    <source>
        <dbReference type="ARBA" id="ARBA00001805"/>
    </source>
</evidence>
<dbReference type="InterPro" id="IPR002060">
    <property type="entry name" value="Squ/phyt_synthse"/>
</dbReference>
<name>A0AAV7JVH6_9METZ</name>
<comment type="caution">
    <text evidence="4">The sequence shown here is derived from an EMBL/GenBank/DDBJ whole genome shotgun (WGS) entry which is preliminary data.</text>
</comment>